<organism evidence="1 2">
    <name type="scientific">Reticulomyxa filosa</name>
    <dbReference type="NCBI Taxonomy" id="46433"/>
    <lineage>
        <taxon>Eukaryota</taxon>
        <taxon>Sar</taxon>
        <taxon>Rhizaria</taxon>
        <taxon>Retaria</taxon>
        <taxon>Foraminifera</taxon>
        <taxon>Monothalamids</taxon>
        <taxon>Reticulomyxidae</taxon>
        <taxon>Reticulomyxa</taxon>
    </lineage>
</organism>
<dbReference type="Gene3D" id="2.120.10.80">
    <property type="entry name" value="Kelch-type beta propeller"/>
    <property type="match status" value="1"/>
</dbReference>
<protein>
    <recommendedName>
        <fullName evidence="3">Kelch motif family protein</fullName>
    </recommendedName>
</protein>
<keyword evidence="2" id="KW-1185">Reference proteome</keyword>
<comment type="caution">
    <text evidence="1">The sequence shown here is derived from an EMBL/GenBank/DDBJ whole genome shotgun (WGS) entry which is preliminary data.</text>
</comment>
<gene>
    <name evidence="1" type="ORF">RFI_28526</name>
</gene>
<sequence length="346" mass="40417">MSNRTTKQQPPERKSKQDQHLITPFQTLRDLPTQLDQAQCVLHKHEILICGGRNEQTCYSYDTLKNEYKFICDYPSHVKLHGHCVMRLIDNNNKDRNQITLLSFGSMSYGKNKHTLVMKYVSVWSNILNKSNEPNNYNQWVPFTDNHNHSIIIGRDDDDYAGACALIGGKNNNLLFITYYLDNISVFDLNSFQFIKYDKLPIIDLIWYHCFISTSKNEQGQEMMKTNKQNYQMLLFCKKTGLSIEYDEDNNNFQFHQLHVCDDIEQLNRYAYVCINDTILFFGGLNNGIGSKLLHKYLIREDKLVILENTLPCPLYGCVAILNEEDNHIYTSLEEKITKGHHYQLT</sequence>
<dbReference type="InterPro" id="IPR011043">
    <property type="entry name" value="Gal_Oxase/kelch_b-propeller"/>
</dbReference>
<proteinExistence type="predicted"/>
<name>X6M5H9_RETFI</name>
<dbReference type="SUPFAM" id="SSF50965">
    <property type="entry name" value="Galactose oxidase, central domain"/>
    <property type="match status" value="1"/>
</dbReference>
<dbReference type="Proteomes" id="UP000023152">
    <property type="component" value="Unassembled WGS sequence"/>
</dbReference>
<dbReference type="EMBL" id="ASPP01024615">
    <property type="protein sequence ID" value="ETO08861.1"/>
    <property type="molecule type" value="Genomic_DNA"/>
</dbReference>
<evidence type="ECO:0008006" key="3">
    <source>
        <dbReference type="Google" id="ProtNLM"/>
    </source>
</evidence>
<evidence type="ECO:0000313" key="2">
    <source>
        <dbReference type="Proteomes" id="UP000023152"/>
    </source>
</evidence>
<accession>X6M5H9</accession>
<dbReference type="InterPro" id="IPR015915">
    <property type="entry name" value="Kelch-typ_b-propeller"/>
</dbReference>
<reference evidence="1 2" key="1">
    <citation type="journal article" date="2013" name="Curr. Biol.">
        <title>The Genome of the Foraminiferan Reticulomyxa filosa.</title>
        <authorList>
            <person name="Glockner G."/>
            <person name="Hulsmann N."/>
            <person name="Schleicher M."/>
            <person name="Noegel A.A."/>
            <person name="Eichinger L."/>
            <person name="Gallinger C."/>
            <person name="Pawlowski J."/>
            <person name="Sierra R."/>
            <person name="Euteneuer U."/>
            <person name="Pillet L."/>
            <person name="Moustafa A."/>
            <person name="Platzer M."/>
            <person name="Groth M."/>
            <person name="Szafranski K."/>
            <person name="Schliwa M."/>
        </authorList>
    </citation>
    <scope>NUCLEOTIDE SEQUENCE [LARGE SCALE GENOMIC DNA]</scope>
</reference>
<dbReference type="AlphaFoldDB" id="X6M5H9"/>
<evidence type="ECO:0000313" key="1">
    <source>
        <dbReference type="EMBL" id="ETO08861.1"/>
    </source>
</evidence>